<keyword evidence="8" id="KW-1185">Reference proteome</keyword>
<dbReference type="GO" id="GO:0016787">
    <property type="term" value="F:hydrolase activity"/>
    <property type="evidence" value="ECO:0007669"/>
    <property type="project" value="UniProtKB-KW"/>
</dbReference>
<evidence type="ECO:0000313" key="8">
    <source>
        <dbReference type="Proteomes" id="UP000243745"/>
    </source>
</evidence>
<dbReference type="PANTHER" id="PTHR18934:SF99">
    <property type="entry name" value="ATP-DEPENDENT RNA HELICASE DHX37-RELATED"/>
    <property type="match status" value="1"/>
</dbReference>
<dbReference type="EMBL" id="FOXF01000006">
    <property type="protein sequence ID" value="SFP14290.1"/>
    <property type="molecule type" value="Genomic_DNA"/>
</dbReference>
<dbReference type="PROSITE" id="PS51192">
    <property type="entry name" value="HELICASE_ATP_BIND_1"/>
    <property type="match status" value="1"/>
</dbReference>
<dbReference type="Pfam" id="PF11898">
    <property type="entry name" value="DUF3418"/>
    <property type="match status" value="1"/>
</dbReference>
<sequence length="1311" mass="149826">MNTASTKITYSRIAKVLEDALIRDRNRILAKARKVFGTRQRPVAEPDEEKVTELALEAAAAVESAQKRAEKIPEITYPEQLPVSREKDDIIRLIKENQVVIVAGDTGSGKTTQLPKICLEAGFGRRGKIGHTQPRRLAARTVADRISQELKCELGTVVGYKVRFGDKTSDDTVIKLMTDGILLTELEQDRFLNEYEVIIIDEAHERSLNIDFILGFLKGLLEKRKDLKVIITSATIDPESFSRHFGNAPVKLVEGRTYPVEVRYEPLDDLLDDENEEIDEDVLLTGILRAVKSLDEEMMGDILVFMNGERDIAEAADYLRRANLRSTEVLPLYSRLGVAEQNKIFAPHGLRRIVLATNVAETSVTVPGIRYVIDPGTARISRYSYRNKVQRLPIEPVSQASANQRKGRCGRVSSGICIRLYSEADFMARPEFTDPEILRTNLAAVILRMISLRLGSIETFPLLDRPEQRQINDGIKLLEELSAVYRDRNGELRLTETGRQMAALPCDPRLGRMMVEAGKQGALSEVLIIASNLSSQEVRERPLTARNASQEYHRRFDDDRSDFMGIINLYNYLKQQMDELSGSALRKKMRREFLSYMRMREWLDIYAQLKDAVKDLGLKFNEAPATYEEIHKSLLSGLLSMIGMRSPEGSEYMGTRSNRFMIFPGSGLARKNIKWVMAAELTETSRLFARMVAEIDPLWVEHYAKDLIKFSYSDEHWSKKQGAVIALQKGILYGLAVINGRKVNYTSINPPLCHEMFIREGLVGGEMITDEAFFANNRRLISEVVELEEKSRRRDLLVNDDTLFAFYDERIPEDIGDVRTFSYWWKGRKKQDPEYLNFNLEMLKQQDTSMVSADKYPDHLTVGKYKLRLEYNFDPTAENDGVTAVIPVSVLNQIPSDVFEWLIPGLRLELFTTMIRILPKALRKCFVPAPDYGNILFEALDPSMGSFRDAICRKMTSLSGQQVTWDDFDISQLPRHLTFNFKVTDIRKKVLMEGRDLEHIRHTLRDEVKASLAEVVKEMPKQEGIKSWNFDTLPKTQSRMVGGMEIVAYPALRDRKDSVSLELFETAEEADRQMWQGQKRLIMLTIPDPISYLEKSLPNRAKLAMYFNMVGNVRILIDDLESLALDDIMSRAGGVASTTADFNRLVNAAKEEIYDTVHRLSLICERILVKANDVRKKLKGKMDFRTAYAYSDMGGQLTALIHKGFATESTMEFFPRLEVYLDAMLNRIEKVQIDPNRDTVMLNKFKSVEDNYNSLMGLFAGRTVPADVHRVRYMLEELRVSYFAQSLRTISPVSDKRLNVEIDRLRGLYRR</sequence>
<dbReference type="PANTHER" id="PTHR18934">
    <property type="entry name" value="ATP-DEPENDENT RNA HELICASE"/>
    <property type="match status" value="1"/>
</dbReference>
<evidence type="ECO:0000256" key="1">
    <source>
        <dbReference type="ARBA" id="ARBA00022741"/>
    </source>
</evidence>
<gene>
    <name evidence="7" type="ORF">SAMN02910344_00533</name>
</gene>
<dbReference type="OrthoDB" id="9805617at2"/>
<dbReference type="NCBIfam" id="NF008348">
    <property type="entry name" value="PRK11131.1"/>
    <property type="match status" value="1"/>
</dbReference>
<dbReference type="CDD" id="cd18791">
    <property type="entry name" value="SF2_C_RHA"/>
    <property type="match status" value="1"/>
</dbReference>
<evidence type="ECO:0000256" key="3">
    <source>
        <dbReference type="ARBA" id="ARBA00022806"/>
    </source>
</evidence>
<dbReference type="Pfam" id="PF00271">
    <property type="entry name" value="Helicase_C"/>
    <property type="match status" value="1"/>
</dbReference>
<keyword evidence="4" id="KW-0067">ATP-binding</keyword>
<dbReference type="Pfam" id="PF00270">
    <property type="entry name" value="DEAD"/>
    <property type="match status" value="1"/>
</dbReference>
<name>A0A662ZF93_9GAMM</name>
<dbReference type="SMART" id="SM00490">
    <property type="entry name" value="HELICc"/>
    <property type="match status" value="1"/>
</dbReference>
<feature type="domain" description="Helicase ATP-binding" evidence="5">
    <location>
        <begin position="91"/>
        <end position="254"/>
    </location>
</feature>
<dbReference type="GO" id="GO:0003724">
    <property type="term" value="F:RNA helicase activity"/>
    <property type="evidence" value="ECO:0007669"/>
    <property type="project" value="InterPro"/>
</dbReference>
<dbReference type="Proteomes" id="UP000243745">
    <property type="component" value="Unassembled WGS sequence"/>
</dbReference>
<dbReference type="SMART" id="SM00487">
    <property type="entry name" value="DEXDc"/>
    <property type="match status" value="1"/>
</dbReference>
<keyword evidence="1" id="KW-0547">Nucleotide-binding</keyword>
<dbReference type="SUPFAM" id="SSF52540">
    <property type="entry name" value="P-loop containing nucleoside triphosphate hydrolases"/>
    <property type="match status" value="1"/>
</dbReference>
<dbReference type="FunFam" id="1.20.120.1080:FF:000005">
    <property type="entry name" value="ATP-dependent helicase HrpA"/>
    <property type="match status" value="1"/>
</dbReference>
<accession>A0A662ZF93</accession>
<dbReference type="InterPro" id="IPR011545">
    <property type="entry name" value="DEAD/DEAH_box_helicase_dom"/>
</dbReference>
<keyword evidence="3 7" id="KW-0347">Helicase</keyword>
<dbReference type="PROSITE" id="PS51194">
    <property type="entry name" value="HELICASE_CTER"/>
    <property type="match status" value="1"/>
</dbReference>
<dbReference type="Pfam" id="PF21010">
    <property type="entry name" value="HA2_C"/>
    <property type="match status" value="1"/>
</dbReference>
<keyword evidence="2" id="KW-0378">Hydrolase</keyword>
<dbReference type="InterPro" id="IPR027417">
    <property type="entry name" value="P-loop_NTPase"/>
</dbReference>
<evidence type="ECO:0000259" key="5">
    <source>
        <dbReference type="PROSITE" id="PS51192"/>
    </source>
</evidence>
<evidence type="ECO:0000256" key="4">
    <source>
        <dbReference type="ARBA" id="ARBA00022840"/>
    </source>
</evidence>
<proteinExistence type="predicted"/>
<evidence type="ECO:0000313" key="7">
    <source>
        <dbReference type="EMBL" id="SFP14290.1"/>
    </source>
</evidence>
<protein>
    <submittedName>
        <fullName evidence="7">ATP-dependent helicase HrpA</fullName>
    </submittedName>
</protein>
<dbReference type="InterPro" id="IPR011709">
    <property type="entry name" value="DEAD-box_helicase_OB_fold"/>
</dbReference>
<dbReference type="InterPro" id="IPR007502">
    <property type="entry name" value="Helicase-assoc_dom"/>
</dbReference>
<dbReference type="Pfam" id="PF07717">
    <property type="entry name" value="OB_NTP_bind"/>
    <property type="match status" value="1"/>
</dbReference>
<dbReference type="InterPro" id="IPR010222">
    <property type="entry name" value="RNA_helicase_HrpA"/>
</dbReference>
<evidence type="ECO:0000259" key="6">
    <source>
        <dbReference type="PROSITE" id="PS51194"/>
    </source>
</evidence>
<evidence type="ECO:0000256" key="2">
    <source>
        <dbReference type="ARBA" id="ARBA00022801"/>
    </source>
</evidence>
<reference evidence="7 8" key="1">
    <citation type="submission" date="2016-10" db="EMBL/GenBank/DDBJ databases">
        <authorList>
            <person name="Varghese N."/>
            <person name="Submissions S."/>
        </authorList>
    </citation>
    <scope>NUCLEOTIDE SEQUENCE [LARGE SCALE GENOMIC DNA]</scope>
    <source>
        <strain evidence="7 8">DSM 1361</strain>
    </source>
</reference>
<dbReference type="InterPro" id="IPR024590">
    <property type="entry name" value="HrpA_C"/>
</dbReference>
<organism evidence="7 8">
    <name type="scientific">Ruminobacter amylophilus</name>
    <dbReference type="NCBI Taxonomy" id="867"/>
    <lineage>
        <taxon>Bacteria</taxon>
        <taxon>Pseudomonadati</taxon>
        <taxon>Pseudomonadota</taxon>
        <taxon>Gammaproteobacteria</taxon>
        <taxon>Aeromonadales</taxon>
        <taxon>Succinivibrionaceae</taxon>
        <taxon>Ruminobacter</taxon>
    </lineage>
</organism>
<dbReference type="InterPro" id="IPR014001">
    <property type="entry name" value="Helicase_ATP-bd"/>
</dbReference>
<dbReference type="FunFam" id="3.40.50.300:FF:000439">
    <property type="entry name" value="ATP-dependent RNA helicase HrpA"/>
    <property type="match status" value="1"/>
</dbReference>
<dbReference type="GO" id="GO:0005524">
    <property type="term" value="F:ATP binding"/>
    <property type="evidence" value="ECO:0007669"/>
    <property type="project" value="UniProtKB-KW"/>
</dbReference>
<dbReference type="RefSeq" id="WP_093140667.1">
    <property type="nucleotide sequence ID" value="NZ_FOXF01000006.1"/>
</dbReference>
<feature type="domain" description="Helicase C-terminal" evidence="6">
    <location>
        <begin position="286"/>
        <end position="453"/>
    </location>
</feature>
<dbReference type="InterPro" id="IPR001650">
    <property type="entry name" value="Helicase_C-like"/>
</dbReference>
<dbReference type="Gene3D" id="1.20.120.1080">
    <property type="match status" value="1"/>
</dbReference>
<dbReference type="NCBIfam" id="TIGR01967">
    <property type="entry name" value="DEAH_box_HrpA"/>
    <property type="match status" value="1"/>
</dbReference>
<dbReference type="SMART" id="SM00847">
    <property type="entry name" value="HA2"/>
    <property type="match status" value="1"/>
</dbReference>
<dbReference type="Gene3D" id="3.40.50.300">
    <property type="entry name" value="P-loop containing nucleotide triphosphate hydrolases"/>
    <property type="match status" value="2"/>
</dbReference>
<dbReference type="GO" id="GO:0003723">
    <property type="term" value="F:RNA binding"/>
    <property type="evidence" value="ECO:0007669"/>
    <property type="project" value="TreeGrafter"/>
</dbReference>